<keyword evidence="5 6" id="KW-0472">Membrane</keyword>
<comment type="similarity">
    <text evidence="2">Belongs to the DsbD family.</text>
</comment>
<feature type="transmembrane region" description="Helical" evidence="6">
    <location>
        <begin position="160"/>
        <end position="181"/>
    </location>
</feature>
<dbReference type="RefSeq" id="WP_038560489.1">
    <property type="nucleotide sequence ID" value="NZ_CP008876.1"/>
</dbReference>
<protein>
    <submittedName>
        <fullName evidence="8">Cytochrome C biogenesis protein CcdA</fullName>
    </submittedName>
</protein>
<evidence type="ECO:0000256" key="4">
    <source>
        <dbReference type="ARBA" id="ARBA00022989"/>
    </source>
</evidence>
<evidence type="ECO:0000313" key="8">
    <source>
        <dbReference type="EMBL" id="AIF66478.1"/>
    </source>
</evidence>
<dbReference type="GeneID" id="34221093"/>
<dbReference type="OrthoDB" id="9803065at2"/>
<proteinExistence type="inferred from homology"/>
<gene>
    <name evidence="8" type="ORF">GZ22_07420</name>
</gene>
<dbReference type="InterPro" id="IPR003834">
    <property type="entry name" value="Cyt_c_assmbl_TM_dom"/>
</dbReference>
<dbReference type="GO" id="GO:0017004">
    <property type="term" value="P:cytochrome complex assembly"/>
    <property type="evidence" value="ECO:0007669"/>
    <property type="project" value="InterPro"/>
</dbReference>
<sequence length="231" mass="25441">MEVTILLAVTAGFLSFLSPCVLPLYPAFLSYLAGVNPSSPEKERHSSKWLLHTIFFLIGFSSIFLLLGYSALALSEWLFTYQSYIRVFGGIILILLGAVQIGLLGGRWQTSKTLLRFKSRPPGYAGSFLIGLSFSMGWTPCTGPILAGIMASAALQPLGAVPLMAAYVLGFSIPFFIWGFFGSRLQRLKRTGKILHEISGYFLILIGILLLFDLTTKITSYLASFFSFYGF</sequence>
<dbReference type="AlphaFoldDB" id="A0A075LPQ9"/>
<reference evidence="8 9" key="1">
    <citation type="submission" date="2014-07" db="EMBL/GenBank/DDBJ databases">
        <title>Complete genome sequence of a moderately halophilic bacterium Terribacillus aidingensis MP602, isolated from Cryptomeria fortunei in Tianmu mountain in China.</title>
        <authorList>
            <person name="Wang Y."/>
            <person name="Lu P."/>
            <person name="Zhang L."/>
        </authorList>
    </citation>
    <scope>NUCLEOTIDE SEQUENCE [LARGE SCALE GENOMIC DNA]</scope>
    <source>
        <strain evidence="8 9">MP602</strain>
    </source>
</reference>
<feature type="transmembrane region" description="Helical" evidence="6">
    <location>
        <begin position="49"/>
        <end position="72"/>
    </location>
</feature>
<feature type="transmembrane region" description="Helical" evidence="6">
    <location>
        <begin position="84"/>
        <end position="106"/>
    </location>
</feature>
<feature type="transmembrane region" description="Helical" evidence="6">
    <location>
        <begin position="202"/>
        <end position="229"/>
    </location>
</feature>
<dbReference type="KEGG" id="tap:GZ22_07420"/>
<dbReference type="Proteomes" id="UP000027980">
    <property type="component" value="Chromosome"/>
</dbReference>
<feature type="transmembrane region" description="Helical" evidence="6">
    <location>
        <begin position="6"/>
        <end position="28"/>
    </location>
</feature>
<feature type="transmembrane region" description="Helical" evidence="6">
    <location>
        <begin position="127"/>
        <end position="154"/>
    </location>
</feature>
<dbReference type="Pfam" id="PF02683">
    <property type="entry name" value="DsbD_TM"/>
    <property type="match status" value="1"/>
</dbReference>
<dbReference type="PANTHER" id="PTHR31272:SF4">
    <property type="entry name" value="CYTOCHROME C-TYPE BIOGENESIS PROTEIN HI_1454-RELATED"/>
    <property type="match status" value="1"/>
</dbReference>
<dbReference type="GO" id="GO:0016020">
    <property type="term" value="C:membrane"/>
    <property type="evidence" value="ECO:0007669"/>
    <property type="project" value="UniProtKB-SubCell"/>
</dbReference>
<comment type="subcellular location">
    <subcellularLocation>
        <location evidence="1">Membrane</location>
        <topology evidence="1">Multi-pass membrane protein</topology>
    </subcellularLocation>
</comment>
<feature type="domain" description="Cytochrome C biogenesis protein transmembrane" evidence="7">
    <location>
        <begin position="4"/>
        <end position="205"/>
    </location>
</feature>
<evidence type="ECO:0000313" key="9">
    <source>
        <dbReference type="Proteomes" id="UP000027980"/>
    </source>
</evidence>
<organism evidence="8 9">
    <name type="scientific">Terribacillus saccharophilus</name>
    <dbReference type="NCBI Taxonomy" id="361277"/>
    <lineage>
        <taxon>Bacteria</taxon>
        <taxon>Bacillati</taxon>
        <taxon>Bacillota</taxon>
        <taxon>Bacilli</taxon>
        <taxon>Bacillales</taxon>
        <taxon>Bacillaceae</taxon>
        <taxon>Terribacillus</taxon>
    </lineage>
</organism>
<accession>A0A075LPQ9</accession>
<dbReference type="HOGENOM" id="CLU_053225_2_0_9"/>
<evidence type="ECO:0000256" key="2">
    <source>
        <dbReference type="ARBA" id="ARBA00006143"/>
    </source>
</evidence>
<dbReference type="InterPro" id="IPR051790">
    <property type="entry name" value="Cytochrome_c-biogenesis_DsbD"/>
</dbReference>
<dbReference type="PANTHER" id="PTHR31272">
    <property type="entry name" value="CYTOCHROME C-TYPE BIOGENESIS PROTEIN HI_1454-RELATED"/>
    <property type="match status" value="1"/>
</dbReference>
<evidence type="ECO:0000256" key="3">
    <source>
        <dbReference type="ARBA" id="ARBA00022692"/>
    </source>
</evidence>
<dbReference type="EMBL" id="CP008876">
    <property type="protein sequence ID" value="AIF66478.1"/>
    <property type="molecule type" value="Genomic_DNA"/>
</dbReference>
<evidence type="ECO:0000259" key="7">
    <source>
        <dbReference type="Pfam" id="PF02683"/>
    </source>
</evidence>
<evidence type="ECO:0000256" key="1">
    <source>
        <dbReference type="ARBA" id="ARBA00004141"/>
    </source>
</evidence>
<evidence type="ECO:0000256" key="5">
    <source>
        <dbReference type="ARBA" id="ARBA00023136"/>
    </source>
</evidence>
<keyword evidence="3 6" id="KW-0812">Transmembrane</keyword>
<keyword evidence="4 6" id="KW-1133">Transmembrane helix</keyword>
<evidence type="ECO:0000256" key="6">
    <source>
        <dbReference type="SAM" id="Phobius"/>
    </source>
</evidence>
<name>A0A075LPQ9_9BACI</name>